<name>A0AAD7DCG9_MYCRO</name>
<keyword evidence="2" id="KW-1185">Reference proteome</keyword>
<reference evidence="1" key="1">
    <citation type="submission" date="2023-03" db="EMBL/GenBank/DDBJ databases">
        <title>Massive genome expansion in bonnet fungi (Mycena s.s.) driven by repeated elements and novel gene families across ecological guilds.</title>
        <authorList>
            <consortium name="Lawrence Berkeley National Laboratory"/>
            <person name="Harder C.B."/>
            <person name="Miyauchi S."/>
            <person name="Viragh M."/>
            <person name="Kuo A."/>
            <person name="Thoen E."/>
            <person name="Andreopoulos B."/>
            <person name="Lu D."/>
            <person name="Skrede I."/>
            <person name="Drula E."/>
            <person name="Henrissat B."/>
            <person name="Morin E."/>
            <person name="Kohler A."/>
            <person name="Barry K."/>
            <person name="LaButti K."/>
            <person name="Morin E."/>
            <person name="Salamov A."/>
            <person name="Lipzen A."/>
            <person name="Mereny Z."/>
            <person name="Hegedus B."/>
            <person name="Baldrian P."/>
            <person name="Stursova M."/>
            <person name="Weitz H."/>
            <person name="Taylor A."/>
            <person name="Grigoriev I.V."/>
            <person name="Nagy L.G."/>
            <person name="Martin F."/>
            <person name="Kauserud H."/>
        </authorList>
    </citation>
    <scope>NUCLEOTIDE SEQUENCE</scope>
    <source>
        <strain evidence="1">CBHHK067</strain>
    </source>
</reference>
<organism evidence="1 2">
    <name type="scientific">Mycena rosella</name>
    <name type="common">Pink bonnet</name>
    <name type="synonym">Agaricus rosellus</name>
    <dbReference type="NCBI Taxonomy" id="1033263"/>
    <lineage>
        <taxon>Eukaryota</taxon>
        <taxon>Fungi</taxon>
        <taxon>Dikarya</taxon>
        <taxon>Basidiomycota</taxon>
        <taxon>Agaricomycotina</taxon>
        <taxon>Agaricomycetes</taxon>
        <taxon>Agaricomycetidae</taxon>
        <taxon>Agaricales</taxon>
        <taxon>Marasmiineae</taxon>
        <taxon>Mycenaceae</taxon>
        <taxon>Mycena</taxon>
    </lineage>
</organism>
<dbReference type="AlphaFoldDB" id="A0AAD7DCG9"/>
<comment type="caution">
    <text evidence="1">The sequence shown here is derived from an EMBL/GenBank/DDBJ whole genome shotgun (WGS) entry which is preliminary data.</text>
</comment>
<sequence>MPYICYMGESWISQAPRLLDSGIATGVKLDDLLLIDAVDLSMRLHYPAQNTDPPSELPYLFVSSPAARFEQDGTVWIEIPPPDQRYYWSLYPSGEEQLGEDLAGQLSLPQYDLLRKFHEIKGVN</sequence>
<evidence type="ECO:0000313" key="1">
    <source>
        <dbReference type="EMBL" id="KAJ7688106.1"/>
    </source>
</evidence>
<protein>
    <submittedName>
        <fullName evidence="1">Uncharacterized protein</fullName>
    </submittedName>
</protein>
<gene>
    <name evidence="1" type="ORF">B0H17DRAFT_1203119</name>
</gene>
<evidence type="ECO:0000313" key="2">
    <source>
        <dbReference type="Proteomes" id="UP001221757"/>
    </source>
</evidence>
<dbReference type="EMBL" id="JARKIE010000081">
    <property type="protein sequence ID" value="KAJ7688106.1"/>
    <property type="molecule type" value="Genomic_DNA"/>
</dbReference>
<dbReference type="Proteomes" id="UP001221757">
    <property type="component" value="Unassembled WGS sequence"/>
</dbReference>
<proteinExistence type="predicted"/>
<accession>A0AAD7DCG9</accession>